<protein>
    <recommendedName>
        <fullName evidence="1">Beta-lactamase-related domain-containing protein</fullName>
    </recommendedName>
</protein>
<name>A0A382NY66_9ZZZZ</name>
<accession>A0A382NY66</accession>
<dbReference type="InterPro" id="IPR001466">
    <property type="entry name" value="Beta-lactam-related"/>
</dbReference>
<dbReference type="InterPro" id="IPR012338">
    <property type="entry name" value="Beta-lactam/transpept-like"/>
</dbReference>
<evidence type="ECO:0000259" key="1">
    <source>
        <dbReference type="Pfam" id="PF00144"/>
    </source>
</evidence>
<dbReference type="EMBL" id="UINC01103201">
    <property type="protein sequence ID" value="SVC65397.1"/>
    <property type="molecule type" value="Genomic_DNA"/>
</dbReference>
<organism evidence="2">
    <name type="scientific">marine metagenome</name>
    <dbReference type="NCBI Taxonomy" id="408172"/>
    <lineage>
        <taxon>unclassified sequences</taxon>
        <taxon>metagenomes</taxon>
        <taxon>ecological metagenomes</taxon>
    </lineage>
</organism>
<sequence>VVKAIATGAGSSLVPAIIVGPAWASISEDFSDGLSRKSPDDSGVDARRVLNFIDSTFANDLDLHSFMLYHKGNVVAEGWSWPYASYRPHMMHSLTKSVTASGVGIAIDEGYFSLNDQVVSFFANELPRVIDTKLESMTVKDLLTMQSGHNVSVSGSVFRQIKTSWIEEFFKIPAAYEPGT</sequence>
<dbReference type="AlphaFoldDB" id="A0A382NY66"/>
<feature type="non-terminal residue" evidence="2">
    <location>
        <position position="1"/>
    </location>
</feature>
<dbReference type="Gene3D" id="3.40.710.10">
    <property type="entry name" value="DD-peptidase/beta-lactamase superfamily"/>
    <property type="match status" value="1"/>
</dbReference>
<gene>
    <name evidence="2" type="ORF">METZ01_LOCUS318251</name>
</gene>
<dbReference type="Pfam" id="PF00144">
    <property type="entry name" value="Beta-lactamase"/>
    <property type="match status" value="1"/>
</dbReference>
<dbReference type="InterPro" id="IPR050789">
    <property type="entry name" value="Diverse_Enzym_Activities"/>
</dbReference>
<dbReference type="PANTHER" id="PTHR43283:SF7">
    <property type="entry name" value="BETA-LACTAMASE-RELATED DOMAIN-CONTAINING PROTEIN"/>
    <property type="match status" value="1"/>
</dbReference>
<reference evidence="2" key="1">
    <citation type="submission" date="2018-05" db="EMBL/GenBank/DDBJ databases">
        <authorList>
            <person name="Lanie J.A."/>
            <person name="Ng W.-L."/>
            <person name="Kazmierczak K.M."/>
            <person name="Andrzejewski T.M."/>
            <person name="Davidsen T.M."/>
            <person name="Wayne K.J."/>
            <person name="Tettelin H."/>
            <person name="Glass J.I."/>
            <person name="Rusch D."/>
            <person name="Podicherti R."/>
            <person name="Tsui H.-C.T."/>
            <person name="Winkler M.E."/>
        </authorList>
    </citation>
    <scope>NUCLEOTIDE SEQUENCE</scope>
</reference>
<dbReference type="SUPFAM" id="SSF56601">
    <property type="entry name" value="beta-lactamase/transpeptidase-like"/>
    <property type="match status" value="1"/>
</dbReference>
<evidence type="ECO:0000313" key="2">
    <source>
        <dbReference type="EMBL" id="SVC65397.1"/>
    </source>
</evidence>
<feature type="domain" description="Beta-lactamase-related" evidence="1">
    <location>
        <begin position="65"/>
        <end position="179"/>
    </location>
</feature>
<feature type="non-terminal residue" evidence="2">
    <location>
        <position position="180"/>
    </location>
</feature>
<dbReference type="PANTHER" id="PTHR43283">
    <property type="entry name" value="BETA-LACTAMASE-RELATED"/>
    <property type="match status" value="1"/>
</dbReference>
<proteinExistence type="predicted"/>